<evidence type="ECO:0000313" key="11">
    <source>
        <dbReference type="Proteomes" id="UP000784128"/>
    </source>
</evidence>
<dbReference type="RefSeq" id="WP_214299390.1">
    <property type="nucleotide sequence ID" value="NZ_JAHDYS010000010.1"/>
</dbReference>
<dbReference type="PRINTS" id="PR00601">
    <property type="entry name" value="BACFERRITIN"/>
</dbReference>
<evidence type="ECO:0000256" key="5">
    <source>
        <dbReference type="ARBA" id="ARBA00023004"/>
    </source>
</evidence>
<evidence type="ECO:0000256" key="7">
    <source>
        <dbReference type="RuleBase" id="RU000623"/>
    </source>
</evidence>
<evidence type="ECO:0000313" key="10">
    <source>
        <dbReference type="EMBL" id="MBT1072436.1"/>
    </source>
</evidence>
<proteinExistence type="inferred from homology"/>
<evidence type="ECO:0000256" key="1">
    <source>
        <dbReference type="ARBA" id="ARBA00008093"/>
    </source>
</evidence>
<dbReference type="PROSITE" id="PS00549">
    <property type="entry name" value="BACTERIOFERRITIN"/>
    <property type="match status" value="1"/>
</dbReference>
<comment type="caution">
    <text evidence="10">The sequence shown here is derived from an EMBL/GenBank/DDBJ whole genome shotgun (WGS) entry which is preliminary data.</text>
</comment>
<organism evidence="10 11">
    <name type="scientific">Pelotalea chapellei</name>
    <dbReference type="NCBI Taxonomy" id="44671"/>
    <lineage>
        <taxon>Bacteria</taxon>
        <taxon>Pseudomonadati</taxon>
        <taxon>Thermodesulfobacteriota</taxon>
        <taxon>Desulfuromonadia</taxon>
        <taxon>Geobacterales</taxon>
        <taxon>Geobacteraceae</taxon>
        <taxon>Pelotalea</taxon>
    </lineage>
</organism>
<feature type="domain" description="Ferritin-like diiron" evidence="9">
    <location>
        <begin position="1"/>
        <end position="145"/>
    </location>
</feature>
<dbReference type="SUPFAM" id="SSF47240">
    <property type="entry name" value="Ferritin-like"/>
    <property type="match status" value="1"/>
</dbReference>
<dbReference type="PANTHER" id="PTHR30295:SF0">
    <property type="entry name" value="BACTERIOFERRITIN"/>
    <property type="match status" value="1"/>
</dbReference>
<dbReference type="PROSITE" id="PS50905">
    <property type="entry name" value="FERRITIN_LIKE"/>
    <property type="match status" value="1"/>
</dbReference>
<dbReference type="PANTHER" id="PTHR30295">
    <property type="entry name" value="BACTERIOFERRITIN"/>
    <property type="match status" value="1"/>
</dbReference>
<keyword evidence="2 6" id="KW-0409">Iron storage</keyword>
<dbReference type="InterPro" id="IPR012347">
    <property type="entry name" value="Ferritin-like"/>
</dbReference>
<dbReference type="InterPro" id="IPR009078">
    <property type="entry name" value="Ferritin-like_SF"/>
</dbReference>
<comment type="similarity">
    <text evidence="1 6 7">Belongs to the bacterioferritin family.</text>
</comment>
<dbReference type="Gene3D" id="1.20.1260.10">
    <property type="match status" value="1"/>
</dbReference>
<keyword evidence="5 6" id="KW-0408">Iron</keyword>
<evidence type="ECO:0000256" key="6">
    <source>
        <dbReference type="PIRNR" id="PIRNR002560"/>
    </source>
</evidence>
<dbReference type="InterPro" id="IPR002024">
    <property type="entry name" value="Bacterioferritin"/>
</dbReference>
<dbReference type="EC" id="1.16.3.1" evidence="6"/>
<dbReference type="Proteomes" id="UP000784128">
    <property type="component" value="Unassembled WGS sequence"/>
</dbReference>
<keyword evidence="11" id="KW-1185">Reference proteome</keyword>
<comment type="catalytic activity">
    <reaction evidence="6">
        <text>4 Fe(2+) + O2 + 4 H(+) = 4 Fe(3+) + 2 H2O</text>
        <dbReference type="Rhea" id="RHEA:11148"/>
        <dbReference type="ChEBI" id="CHEBI:15377"/>
        <dbReference type="ChEBI" id="CHEBI:15378"/>
        <dbReference type="ChEBI" id="CHEBI:15379"/>
        <dbReference type="ChEBI" id="CHEBI:29033"/>
        <dbReference type="ChEBI" id="CHEBI:29034"/>
        <dbReference type="EC" id="1.16.3.1"/>
    </reaction>
</comment>
<dbReference type="EMBL" id="JAHDYS010000010">
    <property type="protein sequence ID" value="MBT1072436.1"/>
    <property type="molecule type" value="Genomic_DNA"/>
</dbReference>
<name>A0ABS5U9X9_9BACT</name>
<feature type="coiled-coil region" evidence="8">
    <location>
        <begin position="117"/>
        <end position="144"/>
    </location>
</feature>
<dbReference type="CDD" id="cd00907">
    <property type="entry name" value="Bacterioferritin"/>
    <property type="match status" value="1"/>
</dbReference>
<sequence length="156" mass="18225">MKGNEQVIEQLNTRLAEELTCINQYMVHSEMCENWGYERLHKQIEKRAFKEMVHAEKLIERILFLEGRPIVSNLNNIRIGAEVEKMHHNDHISEETIIRGYNETIRLAVEVGDNGTRDLLNSLLKDEEEHIDEIEAQLDEIGQMGIQNYLAAQIRE</sequence>
<evidence type="ECO:0000256" key="3">
    <source>
        <dbReference type="ARBA" id="ARBA00022617"/>
    </source>
</evidence>
<protein>
    <recommendedName>
        <fullName evidence="6 7">Bacterioferritin</fullName>
        <ecNumber evidence="6">1.16.3.1</ecNumber>
    </recommendedName>
</protein>
<dbReference type="PIRSF" id="PIRSF002560">
    <property type="entry name" value="Bacterioferritin"/>
    <property type="match status" value="1"/>
</dbReference>
<dbReference type="InterPro" id="IPR009040">
    <property type="entry name" value="Ferritin-like_diiron"/>
</dbReference>
<gene>
    <name evidence="10" type="primary">bfr</name>
    <name evidence="10" type="ORF">KJB30_11610</name>
</gene>
<keyword evidence="8" id="KW-0175">Coiled coil</keyword>
<accession>A0ABS5U9X9</accession>
<evidence type="ECO:0000256" key="8">
    <source>
        <dbReference type="SAM" id="Coils"/>
    </source>
</evidence>
<comment type="function">
    <text evidence="6">Iron-storage protein, whose ferroxidase center binds Fe(2+), oxidizes it using dioxygen to Fe(3+), and participates in the subsequent Fe(3+) oxide mineral core formation within the central cavity of the BFR protein shell.</text>
</comment>
<evidence type="ECO:0000256" key="4">
    <source>
        <dbReference type="ARBA" id="ARBA00022723"/>
    </source>
</evidence>
<keyword evidence="3 7" id="KW-0349">Heme</keyword>
<dbReference type="NCBIfam" id="TIGR00754">
    <property type="entry name" value="bfr"/>
    <property type="match status" value="1"/>
</dbReference>
<dbReference type="Pfam" id="PF00210">
    <property type="entry name" value="Ferritin"/>
    <property type="match status" value="1"/>
</dbReference>
<evidence type="ECO:0000259" key="9">
    <source>
        <dbReference type="PROSITE" id="PS50905"/>
    </source>
</evidence>
<keyword evidence="4 6" id="KW-0479">Metal-binding</keyword>
<reference evidence="10 11" key="1">
    <citation type="submission" date="2021-05" db="EMBL/GenBank/DDBJ databases">
        <title>The draft genome of Geobacter chapellei DSM 13688.</title>
        <authorList>
            <person name="Xu Z."/>
            <person name="Masuda Y."/>
            <person name="Itoh H."/>
            <person name="Senoo K."/>
        </authorList>
    </citation>
    <scope>NUCLEOTIDE SEQUENCE [LARGE SCALE GENOMIC DNA]</scope>
    <source>
        <strain evidence="10 11">DSM 13688</strain>
    </source>
</reference>
<evidence type="ECO:0000256" key="2">
    <source>
        <dbReference type="ARBA" id="ARBA00022434"/>
    </source>
</evidence>
<dbReference type="InterPro" id="IPR008331">
    <property type="entry name" value="Ferritin_DPS_dom"/>
</dbReference>